<evidence type="ECO:0000256" key="1">
    <source>
        <dbReference type="SAM" id="MobiDB-lite"/>
    </source>
</evidence>
<dbReference type="OrthoDB" id="5842769at2759"/>
<dbReference type="WBParaSite" id="nOo.2.0.1.t03675-RA">
    <property type="protein sequence ID" value="nOo.2.0.1.t03675-RA"/>
    <property type="gene ID" value="nOo.2.0.1.g03675"/>
</dbReference>
<keyword evidence="3" id="KW-1185">Reference proteome</keyword>
<proteinExistence type="predicted"/>
<sequence length="199" mass="22553">MSRFDVFQQCLHHDTNCKNAQLGVTTVIIDYLYTINQKGKIDTAEKILCKIFRILYCKIAAAVVNHTIEVNPFPEISDAYTLLVYSVLPNECQRLKLFPLDVIHTTSKTDFVDDVKYGNDKALWGKMALHEIPDRMIDLETGQEVTVADVATLMTTAARNISNDFGLRSKENDQILENNAKYGNESEFQDHKTMGSKSK</sequence>
<feature type="region of interest" description="Disordered" evidence="1">
    <location>
        <begin position="180"/>
        <end position="199"/>
    </location>
</feature>
<evidence type="ECO:0000313" key="2">
    <source>
        <dbReference type="EMBL" id="VDK70047.1"/>
    </source>
</evidence>
<evidence type="ECO:0000313" key="3">
    <source>
        <dbReference type="Proteomes" id="UP000271087"/>
    </source>
</evidence>
<gene>
    <name evidence="2" type="ORF">NOO_LOCUS3675</name>
</gene>
<dbReference type="AlphaFoldDB" id="A0A182E6N6"/>
<reference evidence="4" key="1">
    <citation type="submission" date="2016-06" db="UniProtKB">
        <authorList>
            <consortium name="WormBaseParasite"/>
        </authorList>
    </citation>
    <scope>IDENTIFICATION</scope>
</reference>
<accession>A0A182E6N6</accession>
<organism evidence="4">
    <name type="scientific">Onchocerca ochengi</name>
    <name type="common">Filarial nematode worm</name>
    <dbReference type="NCBI Taxonomy" id="42157"/>
    <lineage>
        <taxon>Eukaryota</taxon>
        <taxon>Metazoa</taxon>
        <taxon>Ecdysozoa</taxon>
        <taxon>Nematoda</taxon>
        <taxon>Chromadorea</taxon>
        <taxon>Rhabditida</taxon>
        <taxon>Spirurina</taxon>
        <taxon>Spiruromorpha</taxon>
        <taxon>Filarioidea</taxon>
        <taxon>Onchocercidae</taxon>
        <taxon>Onchocerca</taxon>
    </lineage>
</organism>
<dbReference type="EMBL" id="UYRW01000727">
    <property type="protein sequence ID" value="VDK70047.1"/>
    <property type="molecule type" value="Genomic_DNA"/>
</dbReference>
<protein>
    <submittedName>
        <fullName evidence="4">Coat protein</fullName>
    </submittedName>
</protein>
<dbReference type="Proteomes" id="UP000271087">
    <property type="component" value="Unassembled WGS sequence"/>
</dbReference>
<reference evidence="2 3" key="2">
    <citation type="submission" date="2018-08" db="EMBL/GenBank/DDBJ databases">
        <authorList>
            <person name="Laetsch R D."/>
            <person name="Stevens L."/>
            <person name="Kumar S."/>
            <person name="Blaxter L. M."/>
        </authorList>
    </citation>
    <scope>NUCLEOTIDE SEQUENCE [LARGE SCALE GENOMIC DNA]</scope>
</reference>
<name>A0A182E6N6_ONCOC</name>
<evidence type="ECO:0000313" key="4">
    <source>
        <dbReference type="WBParaSite" id="nOo.2.0.1.t03675-RA"/>
    </source>
</evidence>